<dbReference type="Gene3D" id="1.10.10.10">
    <property type="entry name" value="Winged helix-like DNA-binding domain superfamily/Winged helix DNA-binding domain"/>
    <property type="match status" value="1"/>
</dbReference>
<name>A0A5E7R763_PSEFL</name>
<feature type="domain" description="OmpR/PhoB-type" evidence="9">
    <location>
        <begin position="137"/>
        <end position="235"/>
    </location>
</feature>
<reference evidence="10 11" key="1">
    <citation type="submission" date="2019-09" db="EMBL/GenBank/DDBJ databases">
        <authorList>
            <person name="Chandra G."/>
            <person name="Truman W A."/>
        </authorList>
    </citation>
    <scope>NUCLEOTIDE SEQUENCE [LARGE SCALE GENOMIC DNA]</scope>
    <source>
        <strain evidence="10">PS918</strain>
    </source>
</reference>
<dbReference type="AlphaFoldDB" id="A0A5E7R763"/>
<feature type="modified residue" description="4-aspartylphosphate" evidence="6">
    <location>
        <position position="63"/>
    </location>
</feature>
<keyword evidence="1 6" id="KW-0597">Phosphoprotein</keyword>
<dbReference type="GO" id="GO:0032993">
    <property type="term" value="C:protein-DNA complex"/>
    <property type="evidence" value="ECO:0007669"/>
    <property type="project" value="TreeGrafter"/>
</dbReference>
<dbReference type="GO" id="GO:0005829">
    <property type="term" value="C:cytosol"/>
    <property type="evidence" value="ECO:0007669"/>
    <property type="project" value="TreeGrafter"/>
</dbReference>
<dbReference type="PROSITE" id="PS50110">
    <property type="entry name" value="RESPONSE_REGULATORY"/>
    <property type="match status" value="1"/>
</dbReference>
<dbReference type="InterPro" id="IPR011006">
    <property type="entry name" value="CheY-like_superfamily"/>
</dbReference>
<evidence type="ECO:0000259" key="8">
    <source>
        <dbReference type="PROSITE" id="PS50110"/>
    </source>
</evidence>
<organism evidence="10 11">
    <name type="scientific">Pseudomonas fluorescens</name>
    <dbReference type="NCBI Taxonomy" id="294"/>
    <lineage>
        <taxon>Bacteria</taxon>
        <taxon>Pseudomonadati</taxon>
        <taxon>Pseudomonadota</taxon>
        <taxon>Gammaproteobacteria</taxon>
        <taxon>Pseudomonadales</taxon>
        <taxon>Pseudomonadaceae</taxon>
        <taxon>Pseudomonas</taxon>
    </lineage>
</organism>
<dbReference type="PANTHER" id="PTHR48111:SF22">
    <property type="entry name" value="REGULATOR OF RPOS"/>
    <property type="match status" value="1"/>
</dbReference>
<dbReference type="Proteomes" id="UP000326611">
    <property type="component" value="Unassembled WGS sequence"/>
</dbReference>
<evidence type="ECO:0000256" key="5">
    <source>
        <dbReference type="ARBA" id="ARBA00023163"/>
    </source>
</evidence>
<dbReference type="InterPro" id="IPR001789">
    <property type="entry name" value="Sig_transdc_resp-reg_receiver"/>
</dbReference>
<proteinExistence type="predicted"/>
<dbReference type="InterPro" id="IPR036388">
    <property type="entry name" value="WH-like_DNA-bd_sf"/>
</dbReference>
<evidence type="ECO:0000256" key="7">
    <source>
        <dbReference type="PROSITE-ProRule" id="PRU01091"/>
    </source>
</evidence>
<dbReference type="Pfam" id="PF00072">
    <property type="entry name" value="Response_reg"/>
    <property type="match status" value="1"/>
</dbReference>
<dbReference type="EMBL" id="CABVIY010000001">
    <property type="protein sequence ID" value="VVP69408.1"/>
    <property type="molecule type" value="Genomic_DNA"/>
</dbReference>
<dbReference type="InterPro" id="IPR001867">
    <property type="entry name" value="OmpR/PhoB-type_DNA-bd"/>
</dbReference>
<dbReference type="SMART" id="SM00448">
    <property type="entry name" value="REC"/>
    <property type="match status" value="1"/>
</dbReference>
<dbReference type="GO" id="GO:0006355">
    <property type="term" value="P:regulation of DNA-templated transcription"/>
    <property type="evidence" value="ECO:0007669"/>
    <property type="project" value="InterPro"/>
</dbReference>
<dbReference type="InterPro" id="IPR039420">
    <property type="entry name" value="WalR-like"/>
</dbReference>
<evidence type="ECO:0000256" key="4">
    <source>
        <dbReference type="ARBA" id="ARBA00023125"/>
    </source>
</evidence>
<evidence type="ECO:0000256" key="2">
    <source>
        <dbReference type="ARBA" id="ARBA00023012"/>
    </source>
</evidence>
<feature type="domain" description="Response regulatory" evidence="8">
    <location>
        <begin position="14"/>
        <end position="128"/>
    </location>
</feature>
<dbReference type="PROSITE" id="PS51755">
    <property type="entry name" value="OMPR_PHOB"/>
    <property type="match status" value="1"/>
</dbReference>
<protein>
    <submittedName>
        <fullName evidence="10">Response regulator MprA</fullName>
    </submittedName>
</protein>
<dbReference type="CDD" id="cd00383">
    <property type="entry name" value="trans_reg_C"/>
    <property type="match status" value="1"/>
</dbReference>
<dbReference type="SMART" id="SM00862">
    <property type="entry name" value="Trans_reg_C"/>
    <property type="match status" value="1"/>
</dbReference>
<dbReference type="GO" id="GO:0000976">
    <property type="term" value="F:transcription cis-regulatory region binding"/>
    <property type="evidence" value="ECO:0007669"/>
    <property type="project" value="TreeGrafter"/>
</dbReference>
<dbReference type="SUPFAM" id="SSF46894">
    <property type="entry name" value="C-terminal effector domain of the bipartite response regulators"/>
    <property type="match status" value="1"/>
</dbReference>
<evidence type="ECO:0000256" key="3">
    <source>
        <dbReference type="ARBA" id="ARBA00023015"/>
    </source>
</evidence>
<dbReference type="OrthoDB" id="9802426at2"/>
<dbReference type="GO" id="GO:0000156">
    <property type="term" value="F:phosphorelay response regulator activity"/>
    <property type="evidence" value="ECO:0007669"/>
    <property type="project" value="TreeGrafter"/>
</dbReference>
<evidence type="ECO:0000313" key="11">
    <source>
        <dbReference type="Proteomes" id="UP000326611"/>
    </source>
</evidence>
<dbReference type="SUPFAM" id="SSF52172">
    <property type="entry name" value="CheY-like"/>
    <property type="match status" value="1"/>
</dbReference>
<gene>
    <name evidence="10" type="primary">mprA</name>
    <name evidence="10" type="ORF">PS918_00940</name>
</gene>
<evidence type="ECO:0000256" key="1">
    <source>
        <dbReference type="ARBA" id="ARBA00022553"/>
    </source>
</evidence>
<keyword evidence="5" id="KW-0804">Transcription</keyword>
<evidence type="ECO:0000259" key="9">
    <source>
        <dbReference type="PROSITE" id="PS51755"/>
    </source>
</evidence>
<evidence type="ECO:0000313" key="10">
    <source>
        <dbReference type="EMBL" id="VVP69408.1"/>
    </source>
</evidence>
<dbReference type="Gene3D" id="3.40.50.2300">
    <property type="match status" value="1"/>
</dbReference>
<sequence>MPAEHPPRAFPVHEILLVEDDIALAGTLYDYLSEFELDIDHACDGRTCLELLKSNHYDVIILDVTMPRLNGIDTCRLIRHQGNTVPILFLTARDTLADKREGFGAGADDYLVKPFEPEELRHRINALLRRNRPHAPSTSLSCGDLELNEATCMATRGELRIQLPDIQFRIMKMLVEAAPGPLGRRQIELAIWPDSEIPESDPLRTHIYRLRRLLAKLQLGNSLVTLHGKGYRLAIPH</sequence>
<dbReference type="PANTHER" id="PTHR48111">
    <property type="entry name" value="REGULATOR OF RPOS"/>
    <property type="match status" value="1"/>
</dbReference>
<dbReference type="InterPro" id="IPR016032">
    <property type="entry name" value="Sig_transdc_resp-reg_C-effctor"/>
</dbReference>
<dbReference type="Gene3D" id="6.10.250.690">
    <property type="match status" value="1"/>
</dbReference>
<dbReference type="Pfam" id="PF00486">
    <property type="entry name" value="Trans_reg_C"/>
    <property type="match status" value="1"/>
</dbReference>
<evidence type="ECO:0000256" key="6">
    <source>
        <dbReference type="PROSITE-ProRule" id="PRU00169"/>
    </source>
</evidence>
<keyword evidence="4 7" id="KW-0238">DNA-binding</keyword>
<keyword evidence="2" id="KW-0902">Two-component regulatory system</keyword>
<keyword evidence="3" id="KW-0805">Transcription regulation</keyword>
<accession>A0A5E7R763</accession>
<feature type="DNA-binding region" description="OmpR/PhoB-type" evidence="7">
    <location>
        <begin position="137"/>
        <end position="235"/>
    </location>
</feature>